<dbReference type="GO" id="GO:0004371">
    <property type="term" value="F:glycerone kinase activity"/>
    <property type="evidence" value="ECO:0007669"/>
    <property type="project" value="UniProtKB-EC"/>
</dbReference>
<feature type="active site" description="Tele-hemiaminal-histidine intermediate" evidence="11">
    <location>
        <position position="233"/>
    </location>
</feature>
<comment type="function">
    <text evidence="1">Catalyzes both the phosphorylation of dihydroxyacetone and of glyceraldehyde.</text>
</comment>
<dbReference type="SUPFAM" id="SSF101473">
    <property type="entry name" value="DhaL-like"/>
    <property type="match status" value="1"/>
</dbReference>
<accession>A0AAW0BY54</accession>
<sequence length="605" mass="63719">MSTKHLYNTPDGLVLKSLQGAVSLNPTLCLHAPSKSVYIHPTHRTPNTVSVISGGGAGHEPAHAGYTGRGMLTACVSGEVFASPSAKQIGHTIELASVGGDSGKDVLVIINNYTGDRLNFGLAIEKAKARRSAEGRTTGVDSVVVADDVSLLPSESAVGPRGLGGNILVCKILGAFAERGAPLDACKRLGDAVVDNLRSIGVGLECCHVPGRTQPEGGGRLGEEECELGLGLHNEPGVRKMKVPDIPEELVGEMLGKVLEFVMDEKEGVKKDEVVLFVNNLGGMSQLEMGAVVSDAKEYLVRRNISPLRVLSSSYMTSLNAPGFSLSLLKVSRIHVPLPDVDILGLIDDPTDAVSWVGSRPHWSTVQQEVEPQTLPVRKETKSSQTTKFWTDADLSPDLIKRGIISACRKVLSVEGELTEYDTVVGDGDCGVTFARGANAIISVLESGELNVGSMDSSELVAKLGDILEDNMGGTIGALMAILFAAWSSALSARSSSFAGSLSTALESLSKHTPAKPGDRTIIDALHPFCTTLEKGSGFDKAVQAARRGADSTRGMKARLGRAVYVGQGDDTREKELPPDPGAWGILAVVEGFREGVSGIGLRVQ</sequence>
<dbReference type="SMART" id="SM01120">
    <property type="entry name" value="Dak2"/>
    <property type="match status" value="1"/>
</dbReference>
<dbReference type="GO" id="GO:0050354">
    <property type="term" value="F:triokinase activity"/>
    <property type="evidence" value="ECO:0007669"/>
    <property type="project" value="UniProtKB-EC"/>
</dbReference>
<protein>
    <recommendedName>
        <fullName evidence="17">Dihydroxyacetone kinase</fullName>
    </recommendedName>
</protein>
<dbReference type="AlphaFoldDB" id="A0AAW0BY54"/>
<evidence type="ECO:0008006" key="17">
    <source>
        <dbReference type="Google" id="ProtNLM"/>
    </source>
</evidence>
<dbReference type="Pfam" id="PF02734">
    <property type="entry name" value="Dak2"/>
    <property type="match status" value="1"/>
</dbReference>
<name>A0AAW0BY54_9AGAR</name>
<keyword evidence="4" id="KW-0808">Transferase</keyword>
<comment type="catalytic activity">
    <reaction evidence="9">
        <text>D-glyceraldehyde + ATP = D-glyceraldehyde 3-phosphate + ADP + H(+)</text>
        <dbReference type="Rhea" id="RHEA:13941"/>
        <dbReference type="ChEBI" id="CHEBI:15378"/>
        <dbReference type="ChEBI" id="CHEBI:17378"/>
        <dbReference type="ChEBI" id="CHEBI:30616"/>
        <dbReference type="ChEBI" id="CHEBI:59776"/>
        <dbReference type="ChEBI" id="CHEBI:456216"/>
        <dbReference type="EC" id="2.7.1.28"/>
    </reaction>
</comment>
<comment type="caution">
    <text evidence="15">The sequence shown here is derived from an EMBL/GenBank/DDBJ whole genome shotgun (WGS) entry which is preliminary data.</text>
</comment>
<dbReference type="InterPro" id="IPR050861">
    <property type="entry name" value="Dihydroxyacetone_Kinase"/>
</dbReference>
<feature type="binding site" evidence="12">
    <location>
        <begin position="56"/>
        <end position="59"/>
    </location>
    <ligand>
        <name>substrate</name>
    </ligand>
</feature>
<evidence type="ECO:0000256" key="11">
    <source>
        <dbReference type="PIRSR" id="PIRSR612734-1"/>
    </source>
</evidence>
<keyword evidence="8" id="KW-0067">ATP-binding</keyword>
<dbReference type="GO" id="GO:0005829">
    <property type="term" value="C:cytosol"/>
    <property type="evidence" value="ECO:0007669"/>
    <property type="project" value="TreeGrafter"/>
</dbReference>
<keyword evidence="7" id="KW-0319">Glycerol metabolism</keyword>
<dbReference type="Proteomes" id="UP001383192">
    <property type="component" value="Unassembled WGS sequence"/>
</dbReference>
<dbReference type="GO" id="GO:0005524">
    <property type="term" value="F:ATP binding"/>
    <property type="evidence" value="ECO:0007669"/>
    <property type="project" value="UniProtKB-KW"/>
</dbReference>
<comment type="similarity">
    <text evidence="3">Belongs to the dihydroxyacetone kinase (DAK) family.</text>
</comment>
<dbReference type="Gene3D" id="1.25.40.340">
    <property type="match status" value="1"/>
</dbReference>
<dbReference type="PANTHER" id="PTHR28629:SF14">
    <property type="entry name" value="DIHYDROXYACETONE KINASE 1"/>
    <property type="match status" value="1"/>
</dbReference>
<evidence type="ECO:0000259" key="14">
    <source>
        <dbReference type="PROSITE" id="PS51481"/>
    </source>
</evidence>
<dbReference type="FunFam" id="3.40.50.10440:FF:000001">
    <property type="entry name" value="Dihydroxyacetone kinase, DhaK subunit"/>
    <property type="match status" value="1"/>
</dbReference>
<evidence type="ECO:0000256" key="5">
    <source>
        <dbReference type="ARBA" id="ARBA00022741"/>
    </source>
</evidence>
<evidence type="ECO:0000313" key="16">
    <source>
        <dbReference type="Proteomes" id="UP001383192"/>
    </source>
</evidence>
<comment type="catalytic activity">
    <reaction evidence="10">
        <text>dihydroxyacetone + ATP = dihydroxyacetone phosphate + ADP + H(+)</text>
        <dbReference type="Rhea" id="RHEA:15773"/>
        <dbReference type="ChEBI" id="CHEBI:15378"/>
        <dbReference type="ChEBI" id="CHEBI:16016"/>
        <dbReference type="ChEBI" id="CHEBI:30616"/>
        <dbReference type="ChEBI" id="CHEBI:57642"/>
        <dbReference type="ChEBI" id="CHEBI:456216"/>
        <dbReference type="EC" id="2.7.1.29"/>
    </reaction>
</comment>
<dbReference type="FunFam" id="1.25.40.340:FF:000001">
    <property type="entry name" value="Dihydroxyacetone kinase 1"/>
    <property type="match status" value="1"/>
</dbReference>
<dbReference type="Gene3D" id="3.40.50.10440">
    <property type="entry name" value="Dihydroxyacetone kinase, domain 1"/>
    <property type="match status" value="1"/>
</dbReference>
<dbReference type="InterPro" id="IPR012734">
    <property type="entry name" value="DhaK_ATP"/>
</dbReference>
<dbReference type="NCBIfam" id="TIGR02361">
    <property type="entry name" value="dak_ATP"/>
    <property type="match status" value="1"/>
</dbReference>
<feature type="domain" description="DhaK" evidence="14">
    <location>
        <begin position="9"/>
        <end position="356"/>
    </location>
</feature>
<evidence type="ECO:0000256" key="10">
    <source>
        <dbReference type="ARBA" id="ARBA00048898"/>
    </source>
</evidence>
<dbReference type="SUPFAM" id="SSF82549">
    <property type="entry name" value="DAK1/DegV-like"/>
    <property type="match status" value="1"/>
</dbReference>
<comment type="pathway">
    <text evidence="2">Polyol metabolism; glycerol fermentation; glycerone phosphate from glycerol (oxidative route): step 2/2.</text>
</comment>
<evidence type="ECO:0000256" key="8">
    <source>
        <dbReference type="ARBA" id="ARBA00022840"/>
    </source>
</evidence>
<evidence type="ECO:0000256" key="1">
    <source>
        <dbReference type="ARBA" id="ARBA00003264"/>
    </source>
</evidence>
<proteinExistence type="inferred from homology"/>
<evidence type="ECO:0000256" key="9">
    <source>
        <dbReference type="ARBA" id="ARBA00047974"/>
    </source>
</evidence>
<keyword evidence="5" id="KW-0547">Nucleotide-binding</keyword>
<dbReference type="EMBL" id="JAYKXP010000071">
    <property type="protein sequence ID" value="KAK7031074.1"/>
    <property type="molecule type" value="Genomic_DNA"/>
</dbReference>
<dbReference type="InterPro" id="IPR036117">
    <property type="entry name" value="DhaL_dom_sf"/>
</dbReference>
<dbReference type="InterPro" id="IPR004006">
    <property type="entry name" value="DhaK_dom"/>
</dbReference>
<evidence type="ECO:0000259" key="13">
    <source>
        <dbReference type="PROSITE" id="PS51480"/>
    </source>
</evidence>
<dbReference type="PROSITE" id="PS51480">
    <property type="entry name" value="DHAL"/>
    <property type="match status" value="1"/>
</dbReference>
<dbReference type="GO" id="GO:0019563">
    <property type="term" value="P:glycerol catabolic process"/>
    <property type="evidence" value="ECO:0007669"/>
    <property type="project" value="TreeGrafter"/>
</dbReference>
<evidence type="ECO:0000256" key="3">
    <source>
        <dbReference type="ARBA" id="ARBA00008757"/>
    </source>
</evidence>
<evidence type="ECO:0000256" key="2">
    <source>
        <dbReference type="ARBA" id="ARBA00004778"/>
    </source>
</evidence>
<gene>
    <name evidence="15" type="ORF">VNI00_013674</name>
</gene>
<keyword evidence="6" id="KW-0418">Kinase</keyword>
<evidence type="ECO:0000256" key="7">
    <source>
        <dbReference type="ARBA" id="ARBA00022798"/>
    </source>
</evidence>
<dbReference type="Gene3D" id="3.30.1180.20">
    <property type="entry name" value="Dihydroxyacetone kinase, domain 2"/>
    <property type="match status" value="1"/>
</dbReference>
<feature type="binding site" evidence="12">
    <location>
        <position position="116"/>
    </location>
    <ligand>
        <name>substrate</name>
    </ligand>
</feature>
<reference evidence="15 16" key="1">
    <citation type="submission" date="2024-01" db="EMBL/GenBank/DDBJ databases">
        <title>A draft genome for a cacao thread blight-causing isolate of Paramarasmius palmivorus.</title>
        <authorList>
            <person name="Baruah I.K."/>
            <person name="Bukari Y."/>
            <person name="Amoako-Attah I."/>
            <person name="Meinhardt L.W."/>
            <person name="Bailey B.A."/>
            <person name="Cohen S.P."/>
        </authorList>
    </citation>
    <scope>NUCLEOTIDE SEQUENCE [LARGE SCALE GENOMIC DNA]</scope>
    <source>
        <strain evidence="15 16">GH-12</strain>
    </source>
</reference>
<dbReference type="PANTHER" id="PTHR28629">
    <property type="entry name" value="TRIOKINASE/FMN CYCLASE"/>
    <property type="match status" value="1"/>
</dbReference>
<evidence type="ECO:0000256" key="4">
    <source>
        <dbReference type="ARBA" id="ARBA00022679"/>
    </source>
</evidence>
<organism evidence="15 16">
    <name type="scientific">Paramarasmius palmivorus</name>
    <dbReference type="NCBI Taxonomy" id="297713"/>
    <lineage>
        <taxon>Eukaryota</taxon>
        <taxon>Fungi</taxon>
        <taxon>Dikarya</taxon>
        <taxon>Basidiomycota</taxon>
        <taxon>Agaricomycotina</taxon>
        <taxon>Agaricomycetes</taxon>
        <taxon>Agaricomycetidae</taxon>
        <taxon>Agaricales</taxon>
        <taxon>Marasmiineae</taxon>
        <taxon>Marasmiaceae</taxon>
        <taxon>Paramarasmius</taxon>
    </lineage>
</organism>
<feature type="domain" description="DhaL" evidence="13">
    <location>
        <begin position="398"/>
        <end position="595"/>
    </location>
</feature>
<dbReference type="FunFam" id="3.30.1180.20:FF:000001">
    <property type="entry name" value="Dihydroxyacetone kinase 1"/>
    <property type="match status" value="1"/>
</dbReference>
<dbReference type="PROSITE" id="PS51481">
    <property type="entry name" value="DHAK"/>
    <property type="match status" value="1"/>
</dbReference>
<evidence type="ECO:0000313" key="15">
    <source>
        <dbReference type="EMBL" id="KAK7031074.1"/>
    </source>
</evidence>
<evidence type="ECO:0000256" key="6">
    <source>
        <dbReference type="ARBA" id="ARBA00022777"/>
    </source>
</evidence>
<dbReference type="InterPro" id="IPR004007">
    <property type="entry name" value="DhaL_dom"/>
</dbReference>
<dbReference type="Pfam" id="PF02733">
    <property type="entry name" value="Dak1"/>
    <property type="match status" value="1"/>
</dbReference>
<evidence type="ECO:0000256" key="12">
    <source>
        <dbReference type="PIRSR" id="PIRSR612734-2"/>
    </source>
</evidence>
<keyword evidence="16" id="KW-1185">Reference proteome</keyword>